<dbReference type="GO" id="GO:0019563">
    <property type="term" value="P:glycerol catabolic process"/>
    <property type="evidence" value="ECO:0007669"/>
    <property type="project" value="TreeGrafter"/>
</dbReference>
<dbReference type="Gene3D" id="3.40.50.10440">
    <property type="entry name" value="Dihydroxyacetone kinase, domain 1"/>
    <property type="match status" value="1"/>
</dbReference>
<dbReference type="EC" id="2.7.-.-" evidence="1"/>
<dbReference type="PANTHER" id="PTHR28629">
    <property type="entry name" value="TRIOKINASE/FMN CYCLASE"/>
    <property type="match status" value="1"/>
</dbReference>
<dbReference type="GO" id="GO:0005829">
    <property type="term" value="C:cytosol"/>
    <property type="evidence" value="ECO:0007669"/>
    <property type="project" value="TreeGrafter"/>
</dbReference>
<dbReference type="RefSeq" id="WP_006565865.1">
    <property type="nucleotide sequence ID" value="NZ_CACRSQ010000003.1"/>
</dbReference>
<accession>A0A6N2SBG0</accession>
<evidence type="ECO:0000313" key="1">
    <source>
        <dbReference type="EMBL" id="VYS90672.1"/>
    </source>
</evidence>
<dbReference type="EMBL" id="CACRSQ010000003">
    <property type="protein sequence ID" value="VYS90672.1"/>
    <property type="molecule type" value="Genomic_DNA"/>
</dbReference>
<dbReference type="Pfam" id="PF02733">
    <property type="entry name" value="Dak1"/>
    <property type="match status" value="1"/>
</dbReference>
<protein>
    <submittedName>
        <fullName evidence="1">PTS-dependent dihydroxyacetone kinase, dihydroxyacetone-binding subunit DhaK</fullName>
        <ecNumber evidence="1">2.7.-.-</ecNumber>
    </submittedName>
</protein>
<reference evidence="1" key="1">
    <citation type="submission" date="2019-11" db="EMBL/GenBank/DDBJ databases">
        <authorList>
            <person name="Feng L."/>
        </authorList>
    </citation>
    <scope>NUCLEOTIDE SEQUENCE</scope>
    <source>
        <strain evidence="1">AcaccaeLFYP115</strain>
    </source>
</reference>
<dbReference type="FunFam" id="3.40.50.10440:FF:000001">
    <property type="entry name" value="Dihydroxyacetone kinase, DhaK subunit"/>
    <property type="match status" value="1"/>
</dbReference>
<gene>
    <name evidence="1" type="primary">dhaK_1</name>
    <name evidence="1" type="ORF">ACLFYP115_00882</name>
</gene>
<dbReference type="SUPFAM" id="SSF82549">
    <property type="entry name" value="DAK1/DegV-like"/>
    <property type="match status" value="1"/>
</dbReference>
<keyword evidence="1" id="KW-0808">Transferase</keyword>
<organism evidence="1">
    <name type="scientific">Anaerostipes caccae</name>
    <dbReference type="NCBI Taxonomy" id="105841"/>
    <lineage>
        <taxon>Bacteria</taxon>
        <taxon>Bacillati</taxon>
        <taxon>Bacillota</taxon>
        <taxon>Clostridia</taxon>
        <taxon>Lachnospirales</taxon>
        <taxon>Lachnospiraceae</taxon>
        <taxon>Anaerostipes</taxon>
    </lineage>
</organism>
<dbReference type="PROSITE" id="PS51481">
    <property type="entry name" value="DHAK"/>
    <property type="match status" value="1"/>
</dbReference>
<dbReference type="GO" id="GO:0004371">
    <property type="term" value="F:glycerone kinase activity"/>
    <property type="evidence" value="ECO:0007669"/>
    <property type="project" value="InterPro"/>
</dbReference>
<dbReference type="InterPro" id="IPR050861">
    <property type="entry name" value="Dihydroxyacetone_Kinase"/>
</dbReference>
<dbReference type="PANTHER" id="PTHR28629:SF4">
    <property type="entry name" value="TRIOKINASE_FMN CYCLASE"/>
    <property type="match status" value="1"/>
</dbReference>
<dbReference type="AlphaFoldDB" id="A0A6N2SBG0"/>
<dbReference type="InterPro" id="IPR004006">
    <property type="entry name" value="DhaK_dom"/>
</dbReference>
<keyword evidence="1" id="KW-0418">Kinase</keyword>
<dbReference type="Gene3D" id="3.30.1180.20">
    <property type="entry name" value="Dihydroxyacetone kinase, domain 2"/>
    <property type="match status" value="1"/>
</dbReference>
<sequence length="331" mass="36179">MKKFINDVSSIVDDTIEGFISIYGDIVKKVPDSRVIARKNIKQQRKTGIVIGNGAGHEPACIGFVGEGMLDGNAYGDIFSAPGPMHLLSAIKEADTGSGVLVLISNHAGDVMNSEMAVDMAKEDGIAVDSVLLYDDILSAPASQFRQRRGTAGTVFTYKIAGACAEEGKGLLEVKEIAERTRDRTRTITAALSPGISPLSKEPMFQIGEDEIQMGIGVHGEAAACVMKYESAQKTAVFMTEKILEDMEWSEGERMAVFVNGCGRTTYMELMIFYNEVRKFLKSKGIKLLRPLTGNFVTTQEMAGIALSVCRMDPEMETYWNRKTDTAAFPW</sequence>
<proteinExistence type="predicted"/>
<name>A0A6N2SBG0_9FIRM</name>